<dbReference type="SUPFAM" id="SSF51735">
    <property type="entry name" value="NAD(P)-binding Rossmann-fold domains"/>
    <property type="match status" value="1"/>
</dbReference>
<dbReference type="InterPro" id="IPR051783">
    <property type="entry name" value="NAD(P)-dependent_oxidoreduct"/>
</dbReference>
<dbReference type="InterPro" id="IPR008030">
    <property type="entry name" value="NmrA-like"/>
</dbReference>
<dbReference type="InterPro" id="IPR036291">
    <property type="entry name" value="NAD(P)-bd_dom_sf"/>
</dbReference>
<gene>
    <name evidence="2" type="ORF">BJ875DRAFT_176752</name>
</gene>
<dbReference type="EMBL" id="MU251728">
    <property type="protein sequence ID" value="KAG9229824.1"/>
    <property type="molecule type" value="Genomic_DNA"/>
</dbReference>
<dbReference type="Pfam" id="PF05368">
    <property type="entry name" value="NmrA"/>
    <property type="match status" value="1"/>
</dbReference>
<proteinExistence type="predicted"/>
<dbReference type="PANTHER" id="PTHR48079:SF6">
    <property type="entry name" value="NAD(P)-BINDING DOMAIN-CONTAINING PROTEIN-RELATED"/>
    <property type="match status" value="1"/>
</dbReference>
<name>A0A9P7Y9Y8_9HELO</name>
<dbReference type="Proteomes" id="UP000824998">
    <property type="component" value="Unassembled WGS sequence"/>
</dbReference>
<dbReference type="PANTHER" id="PTHR48079">
    <property type="entry name" value="PROTEIN YEEZ"/>
    <property type="match status" value="1"/>
</dbReference>
<dbReference type="Gene3D" id="3.40.50.720">
    <property type="entry name" value="NAD(P)-binding Rossmann-like Domain"/>
    <property type="match status" value="1"/>
</dbReference>
<protein>
    <recommendedName>
        <fullName evidence="1">NmrA-like domain-containing protein</fullName>
    </recommendedName>
</protein>
<dbReference type="OrthoDB" id="2130169at2759"/>
<dbReference type="GO" id="GO:0004029">
    <property type="term" value="F:aldehyde dehydrogenase (NAD+) activity"/>
    <property type="evidence" value="ECO:0007669"/>
    <property type="project" value="TreeGrafter"/>
</dbReference>
<organism evidence="2 3">
    <name type="scientific">Amylocarpus encephaloides</name>
    <dbReference type="NCBI Taxonomy" id="45428"/>
    <lineage>
        <taxon>Eukaryota</taxon>
        <taxon>Fungi</taxon>
        <taxon>Dikarya</taxon>
        <taxon>Ascomycota</taxon>
        <taxon>Pezizomycotina</taxon>
        <taxon>Leotiomycetes</taxon>
        <taxon>Helotiales</taxon>
        <taxon>Helotiales incertae sedis</taxon>
        <taxon>Amylocarpus</taxon>
    </lineage>
</organism>
<dbReference type="AlphaFoldDB" id="A0A9P7Y9Y8"/>
<dbReference type="GO" id="GO:0005737">
    <property type="term" value="C:cytoplasm"/>
    <property type="evidence" value="ECO:0007669"/>
    <property type="project" value="TreeGrafter"/>
</dbReference>
<sequence>MSDTPRIFVTGGSGYLGGSIVNELVAKHSNWNIVTLVRNDQQKKIMLDTYPKVEVVIGDLDNKEVLLAEASKADVILQVASSDHIPGVETIIEGASRRRPTPAYVIHVGGTGMLHEVPNGYGQPSEKVYHDMADLTEITSLPVEGHVHRDVDRAVLDAQKRFSVPTAIICPPLIHGVGTGPIKKRSIQIPYLTETFLKRGKGFSILEGKNIWDAVHIRDLVDAFILLAEEAVKPNGGDAQWGQKGYYFVEAQAFNWGAVAAAISKSLYDQGAIKSTQVDQLSVEDAVTQHPWAPLLWGGNCRSAADRLRRLGWKAKKGDIFASLPSMVAEEVKNLGAQNATLTFDH</sequence>
<evidence type="ECO:0000313" key="2">
    <source>
        <dbReference type="EMBL" id="KAG9229824.1"/>
    </source>
</evidence>
<accession>A0A9P7Y9Y8</accession>
<keyword evidence="3" id="KW-1185">Reference proteome</keyword>
<feature type="domain" description="NmrA-like" evidence="1">
    <location>
        <begin position="5"/>
        <end position="93"/>
    </location>
</feature>
<evidence type="ECO:0000313" key="3">
    <source>
        <dbReference type="Proteomes" id="UP000824998"/>
    </source>
</evidence>
<comment type="caution">
    <text evidence="2">The sequence shown here is derived from an EMBL/GenBank/DDBJ whole genome shotgun (WGS) entry which is preliminary data.</text>
</comment>
<reference evidence="2" key="1">
    <citation type="journal article" date="2021" name="IMA Fungus">
        <title>Genomic characterization of three marine fungi, including Emericellopsis atlantica sp. nov. with signatures of a generalist lifestyle and marine biomass degradation.</title>
        <authorList>
            <person name="Hagestad O.C."/>
            <person name="Hou L."/>
            <person name="Andersen J.H."/>
            <person name="Hansen E.H."/>
            <person name="Altermark B."/>
            <person name="Li C."/>
            <person name="Kuhnert E."/>
            <person name="Cox R.J."/>
            <person name="Crous P.W."/>
            <person name="Spatafora J.W."/>
            <person name="Lail K."/>
            <person name="Amirebrahimi M."/>
            <person name="Lipzen A."/>
            <person name="Pangilinan J."/>
            <person name="Andreopoulos W."/>
            <person name="Hayes R.D."/>
            <person name="Ng V."/>
            <person name="Grigoriev I.V."/>
            <person name="Jackson S.A."/>
            <person name="Sutton T.D.S."/>
            <person name="Dobson A.D.W."/>
            <person name="Rama T."/>
        </authorList>
    </citation>
    <scope>NUCLEOTIDE SEQUENCE</scope>
    <source>
        <strain evidence="2">TRa018bII</strain>
    </source>
</reference>
<evidence type="ECO:0000259" key="1">
    <source>
        <dbReference type="Pfam" id="PF05368"/>
    </source>
</evidence>